<keyword evidence="1" id="KW-0812">Transmembrane</keyword>
<protein>
    <submittedName>
        <fullName evidence="2">DUF2393 domain-containing protein</fullName>
    </submittedName>
</protein>
<evidence type="ECO:0000256" key="1">
    <source>
        <dbReference type="SAM" id="Phobius"/>
    </source>
</evidence>
<dbReference type="KEGG" id="ssei:FJR45_10515"/>
<dbReference type="RefSeq" id="WP_193150497.1">
    <property type="nucleotide sequence ID" value="NZ_CP041235.1"/>
</dbReference>
<reference evidence="2 3" key="1">
    <citation type="submission" date="2019-06" db="EMBL/GenBank/DDBJ databases">
        <title>Sulfurimonas gotlandica sp. nov., a chemoautotrophic and psychrotolerant epsilonproteobacterium isolated from a pelagic redoxcline, and an emended description of the genus Sulfurimonas.</title>
        <authorList>
            <person name="Wang S."/>
            <person name="Jiang L."/>
            <person name="Shao Z."/>
        </authorList>
    </citation>
    <scope>NUCLEOTIDE SEQUENCE [LARGE SCALE GENOMIC DNA]</scope>
    <source>
        <strain evidence="2 3">S2-6</strain>
    </source>
</reference>
<evidence type="ECO:0000313" key="2">
    <source>
        <dbReference type="EMBL" id="QOP44355.1"/>
    </source>
</evidence>
<evidence type="ECO:0000313" key="3">
    <source>
        <dbReference type="Proteomes" id="UP000593719"/>
    </source>
</evidence>
<dbReference type="InterPro" id="IPR013417">
    <property type="entry name" value="CHP02588"/>
</dbReference>
<dbReference type="Pfam" id="PF09624">
    <property type="entry name" value="DUF2393"/>
    <property type="match status" value="1"/>
</dbReference>
<accession>A0A7M1B3X3</accession>
<sequence>MTLFNYWHYIVFFVIFLLSIGGIVSAVKQKNKKLVYSMIFSIILVTAFMAVFSVMIVDKYTKKVQLEKLHNKRLLSTEEIVYYGIVRNIGKFPIGKVTFEIKLVNKGHATGNVKGGNFYKPSGFMDFFSGGFGMGSHKPQTVTKKFVVARNLKPGQAKAFRVYFRYPPYFRSTAEFAKVYGH</sequence>
<proteinExistence type="predicted"/>
<feature type="transmembrane region" description="Helical" evidence="1">
    <location>
        <begin position="34"/>
        <end position="57"/>
    </location>
</feature>
<dbReference type="AlphaFoldDB" id="A0A7M1B3X3"/>
<keyword evidence="1" id="KW-1133">Transmembrane helix</keyword>
<keyword evidence="3" id="KW-1185">Reference proteome</keyword>
<gene>
    <name evidence="2" type="ORF">FJR45_10515</name>
</gene>
<dbReference type="EMBL" id="CP041235">
    <property type="protein sequence ID" value="QOP44355.1"/>
    <property type="molecule type" value="Genomic_DNA"/>
</dbReference>
<organism evidence="2 3">
    <name type="scientific">Sulfurimonas sediminis</name>
    <dbReference type="NCBI Taxonomy" id="2590020"/>
    <lineage>
        <taxon>Bacteria</taxon>
        <taxon>Pseudomonadati</taxon>
        <taxon>Campylobacterota</taxon>
        <taxon>Epsilonproteobacteria</taxon>
        <taxon>Campylobacterales</taxon>
        <taxon>Sulfurimonadaceae</taxon>
        <taxon>Sulfurimonas</taxon>
    </lineage>
</organism>
<feature type="transmembrane region" description="Helical" evidence="1">
    <location>
        <begin position="6"/>
        <end position="27"/>
    </location>
</feature>
<dbReference type="Proteomes" id="UP000593719">
    <property type="component" value="Chromosome"/>
</dbReference>
<name>A0A7M1B3X3_9BACT</name>
<keyword evidence="1" id="KW-0472">Membrane</keyword>